<dbReference type="KEGG" id="tpro:Ga0080559_TMP1137"/>
<dbReference type="Proteomes" id="UP000186559">
    <property type="component" value="Chromosome"/>
</dbReference>
<protein>
    <submittedName>
        <fullName evidence="2">Uncharacterized protein</fullName>
    </submittedName>
</protein>
<accession>A0A1U7D1E9</accession>
<evidence type="ECO:0000256" key="1">
    <source>
        <dbReference type="SAM" id="MobiDB-lite"/>
    </source>
</evidence>
<dbReference type="AlphaFoldDB" id="A0A1U7D1E9"/>
<evidence type="ECO:0000313" key="2">
    <source>
        <dbReference type="EMBL" id="APX21933.1"/>
    </source>
</evidence>
<feature type="region of interest" description="Disordered" evidence="1">
    <location>
        <begin position="21"/>
        <end position="41"/>
    </location>
</feature>
<reference evidence="2 3" key="1">
    <citation type="submission" date="2016-03" db="EMBL/GenBank/DDBJ databases">
        <title>Deep-sea bacteria in the southern Pacific.</title>
        <authorList>
            <person name="Tang K."/>
        </authorList>
    </citation>
    <scope>NUCLEOTIDE SEQUENCE [LARGE SCALE GENOMIC DNA]</scope>
    <source>
        <strain evidence="2 3">JLT2016</strain>
    </source>
</reference>
<feature type="compositionally biased region" description="Basic and acidic residues" evidence="1">
    <location>
        <begin position="31"/>
        <end position="41"/>
    </location>
</feature>
<dbReference type="EMBL" id="CP014796">
    <property type="protein sequence ID" value="APX21933.1"/>
    <property type="molecule type" value="Genomic_DNA"/>
</dbReference>
<proteinExistence type="predicted"/>
<keyword evidence="3" id="KW-1185">Reference proteome</keyword>
<gene>
    <name evidence="2" type="ORF">Ga0080559_TMP1137</name>
</gene>
<evidence type="ECO:0000313" key="3">
    <source>
        <dbReference type="Proteomes" id="UP000186559"/>
    </source>
</evidence>
<name>A0A1U7D1E9_9RHOB</name>
<sequence>MRNIVAPLCPFFSERCNPLSAPTQAAPMARGVHDLPRRERP</sequence>
<organism evidence="2 3">
    <name type="scientific">Salipiger profundus</name>
    <dbReference type="NCBI Taxonomy" id="1229727"/>
    <lineage>
        <taxon>Bacteria</taxon>
        <taxon>Pseudomonadati</taxon>
        <taxon>Pseudomonadota</taxon>
        <taxon>Alphaproteobacteria</taxon>
        <taxon>Rhodobacterales</taxon>
        <taxon>Roseobacteraceae</taxon>
        <taxon>Salipiger</taxon>
    </lineage>
</organism>
<dbReference type="STRING" id="1229727.Ga0080559_TMP1137"/>